<dbReference type="Gene3D" id="3.20.20.80">
    <property type="entry name" value="Glycosidases"/>
    <property type="match status" value="1"/>
</dbReference>
<evidence type="ECO:0000313" key="6">
    <source>
        <dbReference type="Proteomes" id="UP000094795"/>
    </source>
</evidence>
<dbReference type="InterPro" id="IPR017853">
    <property type="entry name" value="GH"/>
</dbReference>
<feature type="binding site" evidence="3">
    <location>
        <position position="159"/>
    </location>
    <ligand>
        <name>substrate</name>
    </ligand>
</feature>
<dbReference type="Proteomes" id="UP000094795">
    <property type="component" value="Unassembled WGS sequence"/>
</dbReference>
<dbReference type="PANTHER" id="PTHR38784:SF1">
    <property type="entry name" value="SUCROSE PHOSPHORYLASE"/>
    <property type="match status" value="1"/>
</dbReference>
<dbReference type="CDD" id="cd11356">
    <property type="entry name" value="AmyAc_Sucrose_phosphorylase-like_1"/>
    <property type="match status" value="1"/>
</dbReference>
<feature type="binding site" evidence="3">
    <location>
        <position position="121"/>
    </location>
    <ligand>
        <name>substrate</name>
    </ligand>
</feature>
<dbReference type="PIRSF" id="PIRSF003059">
    <property type="entry name" value="Sucrose_phosphorylase"/>
    <property type="match status" value="1"/>
</dbReference>
<dbReference type="SMART" id="SM00642">
    <property type="entry name" value="Aamy"/>
    <property type="match status" value="1"/>
</dbReference>
<dbReference type="Gene3D" id="2.60.40.1180">
    <property type="entry name" value="Golgi alpha-mannosidase II"/>
    <property type="match status" value="1"/>
</dbReference>
<keyword evidence="1" id="KW-0328">Glycosyltransferase</keyword>
<feature type="domain" description="Glycosyl hydrolase family 13 catalytic" evidence="4">
    <location>
        <begin position="78"/>
        <end position="485"/>
    </location>
</feature>
<dbReference type="InterPro" id="IPR016377">
    <property type="entry name" value="Sucrose_GGa_phosphorylase-rel"/>
</dbReference>
<comment type="caution">
    <text evidence="5">The sequence shown here is derived from an EMBL/GenBank/DDBJ whole genome shotgun (WGS) entry which is preliminary data.</text>
</comment>
<feature type="binding site" evidence="3">
    <location>
        <begin position="361"/>
        <end position="362"/>
    </location>
    <ligand>
        <name>substrate</name>
    </ligand>
</feature>
<accession>A0A1C1Z125</accession>
<dbReference type="Gene3D" id="3.90.400.10">
    <property type="entry name" value="Oligo-1,6-glucosidase, Domain 2"/>
    <property type="match status" value="1"/>
</dbReference>
<dbReference type="GO" id="GO:0016757">
    <property type="term" value="F:glycosyltransferase activity"/>
    <property type="evidence" value="ECO:0007669"/>
    <property type="project" value="UniProtKB-KW"/>
</dbReference>
<dbReference type="STRING" id="1480615.AWJ14_10655"/>
<dbReference type="InterPro" id="IPR033746">
    <property type="entry name" value="GGa_phosphorylase"/>
</dbReference>
<reference evidence="5 6" key="1">
    <citation type="submission" date="2015-12" db="EMBL/GenBank/DDBJ databases">
        <authorList>
            <person name="Shamseldin A."/>
            <person name="Moawad H."/>
            <person name="Abd El-Rahim W.M."/>
            <person name="Sadowsky M.J."/>
        </authorList>
    </citation>
    <scope>NUCLEOTIDE SEQUENCE [LARGE SCALE GENOMIC DNA]</scope>
    <source>
        <strain evidence="5 6">JC234</strain>
    </source>
</reference>
<feature type="binding site" evidence="3">
    <location>
        <begin position="252"/>
        <end position="254"/>
    </location>
    <ligand>
        <name>substrate</name>
    </ligand>
</feature>
<protein>
    <submittedName>
        <fullName evidence="5">Alpha-amylase</fullName>
    </submittedName>
</protein>
<dbReference type="InterPro" id="IPR045857">
    <property type="entry name" value="O16G_dom_2"/>
</dbReference>
<evidence type="ECO:0000256" key="3">
    <source>
        <dbReference type="PIRSR" id="PIRSR003059-2"/>
    </source>
</evidence>
<sequence>MENFYADSSTQVTPPPIRVPKRLRDGLRLLLQSVYPDHDSETLLEQTITAFWPGEEQPRRRGRAPGNTLWNERDSYVITYGNSFTNGEHKPLDLLSDFLETRLKGVVTGVHILPYFPYTSDDGFAVTDYYAVDSGLGAWEDIGRIAENFRLMSDLVINHCSSQSGFFTNYLLGHPPHDRFFFEAAPDADLSMVVRPRAHPLLREVETANGIRHVWCTFSHDQVDFDFSNPEVLFEFLRILRFHIAKGVRTVRLDAIAFLWKEPGTPSIHMRQTHEIVRLIRLLADYTTEPVVLLTETNVPNTENLSYFGNRNEAHMIYNFSLPPLLLHGLLTGTSKHLNAWQMSMPPAQLGCAYFNFTASHDGIGMRPAEGLLSEDDIARVLDTVQGFGGRLSMRQMPDGSTRTYELNVALFDALKGTVEGEDEWNIERFLCSQIIAMGLEGIPGFYIHSLLGTHNDQEGVEKSGHNRAINRHRWHYPDLLDHLDDGQSSHAIVFEAMTRILRIRTAQPTFHPNATQFTLQLGDQLFGFWRQSLDRSKSLFAIHNLTNTEVSIPAMSLNLIGGESWSDLLSGEDIRERGGEILFAPYQCRWITN</sequence>
<evidence type="ECO:0000256" key="1">
    <source>
        <dbReference type="ARBA" id="ARBA00022676"/>
    </source>
</evidence>
<feature type="binding site" evidence="3">
    <location>
        <position position="468"/>
    </location>
    <ligand>
        <name>substrate</name>
    </ligand>
</feature>
<keyword evidence="2" id="KW-0808">Transferase</keyword>
<dbReference type="InterPro" id="IPR006047">
    <property type="entry name" value="GH13_cat_dom"/>
</dbReference>
<gene>
    <name evidence="5" type="ORF">AWJ14_10655</name>
</gene>
<proteinExistence type="predicted"/>
<dbReference type="OrthoDB" id="9805159at2"/>
<evidence type="ECO:0000256" key="2">
    <source>
        <dbReference type="ARBA" id="ARBA00022679"/>
    </source>
</evidence>
<evidence type="ECO:0000313" key="5">
    <source>
        <dbReference type="EMBL" id="OCW59472.1"/>
    </source>
</evidence>
<dbReference type="GO" id="GO:0005975">
    <property type="term" value="P:carbohydrate metabolic process"/>
    <property type="evidence" value="ECO:0007669"/>
    <property type="project" value="InterPro"/>
</dbReference>
<dbReference type="InterPro" id="IPR013780">
    <property type="entry name" value="Glyco_hydro_b"/>
</dbReference>
<evidence type="ECO:0000259" key="4">
    <source>
        <dbReference type="SMART" id="SM00642"/>
    </source>
</evidence>
<dbReference type="SUPFAM" id="SSF51445">
    <property type="entry name" value="(Trans)glycosidases"/>
    <property type="match status" value="1"/>
</dbReference>
<keyword evidence="6" id="KW-1185">Reference proteome</keyword>
<organism evidence="5 6">
    <name type="scientific">Hoeflea olei</name>
    <dbReference type="NCBI Taxonomy" id="1480615"/>
    <lineage>
        <taxon>Bacteria</taxon>
        <taxon>Pseudomonadati</taxon>
        <taxon>Pseudomonadota</taxon>
        <taxon>Alphaproteobacteria</taxon>
        <taxon>Hyphomicrobiales</taxon>
        <taxon>Rhizobiaceae</taxon>
        <taxon>Hoeflea</taxon>
    </lineage>
</organism>
<dbReference type="Pfam" id="PF00128">
    <property type="entry name" value="Alpha-amylase"/>
    <property type="match status" value="1"/>
</dbReference>
<dbReference type="AlphaFoldDB" id="A0A1C1Z125"/>
<name>A0A1C1Z125_9HYPH</name>
<dbReference type="PANTHER" id="PTHR38784">
    <property type="entry name" value="SUCROSE PHOSPHORYLASE"/>
    <property type="match status" value="1"/>
</dbReference>
<dbReference type="EMBL" id="LQZT01000001">
    <property type="protein sequence ID" value="OCW59472.1"/>
    <property type="molecule type" value="Genomic_DNA"/>
</dbReference>